<evidence type="ECO:0000259" key="2">
    <source>
        <dbReference type="Pfam" id="PF13581"/>
    </source>
</evidence>
<dbReference type="Proteomes" id="UP001596096">
    <property type="component" value="Unassembled WGS sequence"/>
</dbReference>
<dbReference type="EMBL" id="JBHSNW010000004">
    <property type="protein sequence ID" value="MFC5815620.1"/>
    <property type="molecule type" value="Genomic_DNA"/>
</dbReference>
<accession>A0ABW1BT31</accession>
<comment type="caution">
    <text evidence="3">The sequence shown here is derived from an EMBL/GenBank/DDBJ whole genome shotgun (WGS) entry which is preliminary data.</text>
</comment>
<evidence type="ECO:0000313" key="4">
    <source>
        <dbReference type="Proteomes" id="UP001596096"/>
    </source>
</evidence>
<sequence>MRRGPTGVGAVARTGLSSGRKVGVLVGARPGPLRGCAGRGRVRAGVGGGAVRERALVDLTVPGSAAWVCLVRRWVADALTVAGHRDVDGARLVASELVGNAVLHTGSGRPGGLVRVKVFEVSAATARVEVIDEGAATVPLPRRSDDDECGGRGLWLVQRTAISWGTRTVPRRWNLVWAEVSTLDVLDTPDLGSSPRRRPG</sequence>
<organism evidence="3 4">
    <name type="scientific">Nonomuraea harbinensis</name>
    <dbReference type="NCBI Taxonomy" id="1286938"/>
    <lineage>
        <taxon>Bacteria</taxon>
        <taxon>Bacillati</taxon>
        <taxon>Actinomycetota</taxon>
        <taxon>Actinomycetes</taxon>
        <taxon>Streptosporangiales</taxon>
        <taxon>Streptosporangiaceae</taxon>
        <taxon>Nonomuraea</taxon>
    </lineage>
</organism>
<proteinExistence type="predicted"/>
<dbReference type="GO" id="GO:0005524">
    <property type="term" value="F:ATP binding"/>
    <property type="evidence" value="ECO:0007669"/>
    <property type="project" value="UniProtKB-KW"/>
</dbReference>
<feature type="domain" description="Histidine kinase/HSP90-like ATPase" evidence="2">
    <location>
        <begin position="70"/>
        <end position="159"/>
    </location>
</feature>
<gene>
    <name evidence="3" type="ORF">ACFPUY_11035</name>
</gene>
<dbReference type="RefSeq" id="WP_378524866.1">
    <property type="nucleotide sequence ID" value="NZ_JBHSNW010000004.1"/>
</dbReference>
<keyword evidence="4" id="KW-1185">Reference proteome</keyword>
<dbReference type="Gene3D" id="3.30.565.10">
    <property type="entry name" value="Histidine kinase-like ATPase, C-terminal domain"/>
    <property type="match status" value="1"/>
</dbReference>
<protein>
    <submittedName>
        <fullName evidence="3">ATP-binding protein</fullName>
    </submittedName>
</protein>
<dbReference type="PANTHER" id="PTHR35526">
    <property type="entry name" value="ANTI-SIGMA-F FACTOR RSBW-RELATED"/>
    <property type="match status" value="1"/>
</dbReference>
<name>A0ABW1BT31_9ACTN</name>
<dbReference type="InterPro" id="IPR036890">
    <property type="entry name" value="HATPase_C_sf"/>
</dbReference>
<dbReference type="CDD" id="cd16936">
    <property type="entry name" value="HATPase_RsbW-like"/>
    <property type="match status" value="1"/>
</dbReference>
<keyword evidence="3" id="KW-0547">Nucleotide-binding</keyword>
<dbReference type="InterPro" id="IPR003594">
    <property type="entry name" value="HATPase_dom"/>
</dbReference>
<dbReference type="PANTHER" id="PTHR35526:SF3">
    <property type="entry name" value="ANTI-SIGMA-F FACTOR RSBW"/>
    <property type="match status" value="1"/>
</dbReference>
<dbReference type="Pfam" id="PF13581">
    <property type="entry name" value="HATPase_c_2"/>
    <property type="match status" value="1"/>
</dbReference>
<keyword evidence="1" id="KW-0808">Transferase</keyword>
<keyword evidence="1" id="KW-0723">Serine/threonine-protein kinase</keyword>
<dbReference type="InterPro" id="IPR050267">
    <property type="entry name" value="Anti-sigma-factor_SerPK"/>
</dbReference>
<dbReference type="SUPFAM" id="SSF55874">
    <property type="entry name" value="ATPase domain of HSP90 chaperone/DNA topoisomerase II/histidine kinase"/>
    <property type="match status" value="1"/>
</dbReference>
<keyword evidence="1" id="KW-0418">Kinase</keyword>
<evidence type="ECO:0000256" key="1">
    <source>
        <dbReference type="ARBA" id="ARBA00022527"/>
    </source>
</evidence>
<reference evidence="4" key="1">
    <citation type="journal article" date="2019" name="Int. J. Syst. Evol. Microbiol.">
        <title>The Global Catalogue of Microorganisms (GCM) 10K type strain sequencing project: providing services to taxonomists for standard genome sequencing and annotation.</title>
        <authorList>
            <consortium name="The Broad Institute Genomics Platform"/>
            <consortium name="The Broad Institute Genome Sequencing Center for Infectious Disease"/>
            <person name="Wu L."/>
            <person name="Ma J."/>
        </authorList>
    </citation>
    <scope>NUCLEOTIDE SEQUENCE [LARGE SCALE GENOMIC DNA]</scope>
    <source>
        <strain evidence="4">CGMCC 4.7106</strain>
    </source>
</reference>
<keyword evidence="3" id="KW-0067">ATP-binding</keyword>
<evidence type="ECO:0000313" key="3">
    <source>
        <dbReference type="EMBL" id="MFC5815620.1"/>
    </source>
</evidence>